<organism evidence="1">
    <name type="scientific">marine sediment metagenome</name>
    <dbReference type="NCBI Taxonomy" id="412755"/>
    <lineage>
        <taxon>unclassified sequences</taxon>
        <taxon>metagenomes</taxon>
        <taxon>ecological metagenomes</taxon>
    </lineage>
</organism>
<name>X1DCL4_9ZZZZ</name>
<reference evidence="1" key="1">
    <citation type="journal article" date="2014" name="Front. Microbiol.">
        <title>High frequency of phylogenetically diverse reductive dehalogenase-homologous genes in deep subseafloor sedimentary metagenomes.</title>
        <authorList>
            <person name="Kawai M."/>
            <person name="Futagami T."/>
            <person name="Toyoda A."/>
            <person name="Takaki Y."/>
            <person name="Nishi S."/>
            <person name="Hori S."/>
            <person name="Arai W."/>
            <person name="Tsubouchi T."/>
            <person name="Morono Y."/>
            <person name="Uchiyama I."/>
            <person name="Ito T."/>
            <person name="Fujiyama A."/>
            <person name="Inagaki F."/>
            <person name="Takami H."/>
        </authorList>
    </citation>
    <scope>NUCLEOTIDE SEQUENCE</scope>
    <source>
        <strain evidence="1">Expedition CK06-06</strain>
    </source>
</reference>
<dbReference type="EMBL" id="BARU01004066">
    <property type="protein sequence ID" value="GAH18521.1"/>
    <property type="molecule type" value="Genomic_DNA"/>
</dbReference>
<evidence type="ECO:0000313" key="1">
    <source>
        <dbReference type="EMBL" id="GAH18521.1"/>
    </source>
</evidence>
<protein>
    <submittedName>
        <fullName evidence="1">Uncharacterized protein</fullName>
    </submittedName>
</protein>
<proteinExistence type="predicted"/>
<comment type="caution">
    <text evidence="1">The sequence shown here is derived from an EMBL/GenBank/DDBJ whole genome shotgun (WGS) entry which is preliminary data.</text>
</comment>
<sequence length="122" mass="13251">MSPVTFQIPNVLTLNQWGKFIAVTPPGFTIPAANAVSVTGADTGGWLAPYNRNLGLYAPVTIPIPEGWAAIVERFSWGCSDNDGRVFYEVWQEPGALAPYMIEEKFHCCGVVTSANTDNRST</sequence>
<gene>
    <name evidence="1" type="ORF">S03H2_08380</name>
</gene>
<accession>X1DCL4</accession>
<dbReference type="AlphaFoldDB" id="X1DCL4"/>
<feature type="non-terminal residue" evidence="1">
    <location>
        <position position="122"/>
    </location>
</feature>